<evidence type="ECO:0000313" key="3">
    <source>
        <dbReference type="Proteomes" id="UP000316598"/>
    </source>
</evidence>
<dbReference type="EMBL" id="SJPI01000001">
    <property type="protein sequence ID" value="TWT53194.1"/>
    <property type="molecule type" value="Genomic_DNA"/>
</dbReference>
<feature type="transmembrane region" description="Helical" evidence="1">
    <location>
        <begin position="258"/>
        <end position="276"/>
    </location>
</feature>
<gene>
    <name evidence="2" type="ORF">Pla22_08220</name>
</gene>
<evidence type="ECO:0000313" key="2">
    <source>
        <dbReference type="EMBL" id="TWT53194.1"/>
    </source>
</evidence>
<feature type="transmembrane region" description="Helical" evidence="1">
    <location>
        <begin position="288"/>
        <end position="308"/>
    </location>
</feature>
<accession>A0A5C5WQM1</accession>
<feature type="transmembrane region" description="Helical" evidence="1">
    <location>
        <begin position="151"/>
        <end position="179"/>
    </location>
</feature>
<keyword evidence="1" id="KW-0812">Transmembrane</keyword>
<feature type="transmembrane region" description="Helical" evidence="1">
    <location>
        <begin position="233"/>
        <end position="251"/>
    </location>
</feature>
<sequence>MKFLRDIFPAVLVFAIAVAVRVPSCYESFWVDELHSTWCVWGALGDVAPRAVVGNQSPVWFWALWLWRAIAGDSEVALRMSSVLCTAASASLLCVAMTRKFNATAGLATGLVMAVETNSIFFGTELRPYASIILLATLAVCSYLGESRSVLPIAVTTLIAAVIQPTSVVVMLGVLLLAMVDSGTLQRREKLAVVAMLMGMLAVFYFLLLPTWLVRERWGAFAVAPAFAKATEVWSWLWLWLLPLLPIALFRSKDHRKFIALGLLSVVVVFAFWFLSRTQWVHLWHRRYFIGLLPVFAVLVGGSVASMSRRRNLDWVWASVILVGLMVSQGTIRQWAANPAYLAYRGEGWREAIEWVNQSGKSAIAIEAGLIEAKSYVGNDGKLAVETLDPLMREYLLCVIEGPYRLMSEDVVPAVEPDVGERSFVTRNQVRETGKSEGGTIKRFGNVSVVLQP</sequence>
<dbReference type="RefSeq" id="WP_146513453.1">
    <property type="nucleotide sequence ID" value="NZ_SJPI01000001.1"/>
</dbReference>
<protein>
    <submittedName>
        <fullName evidence="2">Uncharacterized protein</fullName>
    </submittedName>
</protein>
<comment type="caution">
    <text evidence="2">The sequence shown here is derived from an EMBL/GenBank/DDBJ whole genome shotgun (WGS) entry which is preliminary data.</text>
</comment>
<feature type="transmembrane region" description="Helical" evidence="1">
    <location>
        <begin position="126"/>
        <end position="145"/>
    </location>
</feature>
<feature type="transmembrane region" description="Helical" evidence="1">
    <location>
        <begin position="191"/>
        <end position="213"/>
    </location>
</feature>
<organism evidence="2 3">
    <name type="scientific">Rubripirellula amarantea</name>
    <dbReference type="NCBI Taxonomy" id="2527999"/>
    <lineage>
        <taxon>Bacteria</taxon>
        <taxon>Pseudomonadati</taxon>
        <taxon>Planctomycetota</taxon>
        <taxon>Planctomycetia</taxon>
        <taxon>Pirellulales</taxon>
        <taxon>Pirellulaceae</taxon>
        <taxon>Rubripirellula</taxon>
    </lineage>
</organism>
<name>A0A5C5WQM1_9BACT</name>
<reference evidence="2 3" key="1">
    <citation type="submission" date="2019-02" db="EMBL/GenBank/DDBJ databases">
        <title>Deep-cultivation of Planctomycetes and their phenomic and genomic characterization uncovers novel biology.</title>
        <authorList>
            <person name="Wiegand S."/>
            <person name="Jogler M."/>
            <person name="Boedeker C."/>
            <person name="Pinto D."/>
            <person name="Vollmers J."/>
            <person name="Rivas-Marin E."/>
            <person name="Kohn T."/>
            <person name="Peeters S.H."/>
            <person name="Heuer A."/>
            <person name="Rast P."/>
            <person name="Oberbeckmann S."/>
            <person name="Bunk B."/>
            <person name="Jeske O."/>
            <person name="Meyerdierks A."/>
            <person name="Storesund J.E."/>
            <person name="Kallscheuer N."/>
            <person name="Luecker S."/>
            <person name="Lage O.M."/>
            <person name="Pohl T."/>
            <person name="Merkel B.J."/>
            <person name="Hornburger P."/>
            <person name="Mueller R.-W."/>
            <person name="Bruemmer F."/>
            <person name="Labrenz M."/>
            <person name="Spormann A.M."/>
            <person name="Op Den Camp H."/>
            <person name="Overmann J."/>
            <person name="Amann R."/>
            <person name="Jetten M.S.M."/>
            <person name="Mascher T."/>
            <person name="Medema M.H."/>
            <person name="Devos D.P."/>
            <person name="Kaster A.-K."/>
            <person name="Ovreas L."/>
            <person name="Rohde M."/>
            <person name="Galperin M.Y."/>
            <person name="Jogler C."/>
        </authorList>
    </citation>
    <scope>NUCLEOTIDE SEQUENCE [LARGE SCALE GENOMIC DNA]</scope>
    <source>
        <strain evidence="2 3">Pla22</strain>
    </source>
</reference>
<feature type="transmembrane region" description="Helical" evidence="1">
    <location>
        <begin position="315"/>
        <end position="332"/>
    </location>
</feature>
<evidence type="ECO:0000256" key="1">
    <source>
        <dbReference type="SAM" id="Phobius"/>
    </source>
</evidence>
<feature type="transmembrane region" description="Helical" evidence="1">
    <location>
        <begin position="76"/>
        <end position="96"/>
    </location>
</feature>
<dbReference type="OrthoDB" id="241905at2"/>
<proteinExistence type="predicted"/>
<keyword evidence="3" id="KW-1185">Reference proteome</keyword>
<dbReference type="Proteomes" id="UP000316598">
    <property type="component" value="Unassembled WGS sequence"/>
</dbReference>
<dbReference type="AlphaFoldDB" id="A0A5C5WQM1"/>
<keyword evidence="1" id="KW-0472">Membrane</keyword>
<keyword evidence="1" id="KW-1133">Transmembrane helix</keyword>